<dbReference type="AlphaFoldDB" id="A0A6P8B5B0"/>
<dbReference type="KEGG" id="pgri:PgNI_05182"/>
<dbReference type="GeneID" id="41960127"/>
<evidence type="ECO:0000256" key="1">
    <source>
        <dbReference type="SAM" id="MobiDB-lite"/>
    </source>
</evidence>
<dbReference type="GO" id="GO:0003824">
    <property type="term" value="F:catalytic activity"/>
    <property type="evidence" value="ECO:0007669"/>
    <property type="project" value="InterPro"/>
</dbReference>
<dbReference type="Pfam" id="PF00668">
    <property type="entry name" value="Condensation"/>
    <property type="match status" value="1"/>
</dbReference>
<reference evidence="4" key="2">
    <citation type="submission" date="2019-10" db="EMBL/GenBank/DDBJ databases">
        <authorList>
            <consortium name="NCBI Genome Project"/>
        </authorList>
    </citation>
    <scope>NUCLEOTIDE SEQUENCE</scope>
    <source>
        <strain evidence="4">NI907</strain>
    </source>
</reference>
<reference evidence="4" key="3">
    <citation type="submission" date="2025-08" db="UniProtKB">
        <authorList>
            <consortium name="RefSeq"/>
        </authorList>
    </citation>
    <scope>IDENTIFICATION</scope>
    <source>
        <strain evidence="4">NI907</strain>
    </source>
</reference>
<evidence type="ECO:0000313" key="4">
    <source>
        <dbReference type="RefSeq" id="XP_030982335.1"/>
    </source>
</evidence>
<keyword evidence="3" id="KW-1185">Reference proteome</keyword>
<protein>
    <recommendedName>
        <fullName evidence="2">Condensation domain-containing protein</fullName>
    </recommendedName>
</protein>
<dbReference type="Gene3D" id="3.30.559.10">
    <property type="entry name" value="Chloramphenicol acetyltransferase-like domain"/>
    <property type="match status" value="1"/>
</dbReference>
<dbReference type="RefSeq" id="XP_030982335.1">
    <property type="nucleotide sequence ID" value="XM_031125218.1"/>
</dbReference>
<reference evidence="3 4" key="1">
    <citation type="journal article" date="2019" name="Mol. Biol. Evol.">
        <title>Blast fungal genomes show frequent chromosomal changes, gene gains and losses, and effector gene turnover.</title>
        <authorList>
            <person name="Gomez Luciano L.B."/>
            <person name="Jason Tsai I."/>
            <person name="Chuma I."/>
            <person name="Tosa Y."/>
            <person name="Chen Y.H."/>
            <person name="Li J.Y."/>
            <person name="Li M.Y."/>
            <person name="Jade Lu M.Y."/>
            <person name="Nakayashiki H."/>
            <person name="Li W.H."/>
        </authorList>
    </citation>
    <scope>NUCLEOTIDE SEQUENCE [LARGE SCALE GENOMIC DNA]</scope>
    <source>
        <strain evidence="3 4">NI907</strain>
    </source>
</reference>
<accession>A0A6P8B5B0</accession>
<name>A0A6P8B5B0_PYRGI</name>
<dbReference type="Proteomes" id="UP000515153">
    <property type="component" value="Chromosome I"/>
</dbReference>
<proteinExistence type="predicted"/>
<sequence length="221" mass="24829">MTSHFSPSGLLQALGWACERHKAPHTCLFSNPVDVTTCQGIMRKSAIRMEHRLVSKQTGARDVFETVNKHVFDLKKGVTLRLVLCEELPTSYYFILGYHHILMDGFSWGLCLPSCRVTIETAADSRNKPPPPVYGPYADWSRKQLSDVLGGLDLAKDRKFRREALSSLPLILPLLPVSRVAGRKPLRAYELNRAKHKSSKGLPSLAATWQPPRRPHLSMCT</sequence>
<dbReference type="Gene3D" id="3.30.559.30">
    <property type="entry name" value="Nonribosomal peptide synthetase, condensation domain"/>
    <property type="match status" value="1"/>
</dbReference>
<feature type="domain" description="Condensation" evidence="2">
    <location>
        <begin position="45"/>
        <end position="177"/>
    </location>
</feature>
<feature type="region of interest" description="Disordered" evidence="1">
    <location>
        <begin position="202"/>
        <end position="221"/>
    </location>
</feature>
<dbReference type="SUPFAM" id="SSF52777">
    <property type="entry name" value="CoA-dependent acyltransferases"/>
    <property type="match status" value="1"/>
</dbReference>
<evidence type="ECO:0000259" key="2">
    <source>
        <dbReference type="Pfam" id="PF00668"/>
    </source>
</evidence>
<dbReference type="InterPro" id="IPR001242">
    <property type="entry name" value="Condensation_dom"/>
</dbReference>
<gene>
    <name evidence="4" type="ORF">PgNI_05182</name>
</gene>
<dbReference type="InterPro" id="IPR023213">
    <property type="entry name" value="CAT-like_dom_sf"/>
</dbReference>
<evidence type="ECO:0000313" key="3">
    <source>
        <dbReference type="Proteomes" id="UP000515153"/>
    </source>
</evidence>
<organism evidence="3 4">
    <name type="scientific">Pyricularia grisea</name>
    <name type="common">Crabgrass-specific blast fungus</name>
    <name type="synonym">Magnaporthe grisea</name>
    <dbReference type="NCBI Taxonomy" id="148305"/>
    <lineage>
        <taxon>Eukaryota</taxon>
        <taxon>Fungi</taxon>
        <taxon>Dikarya</taxon>
        <taxon>Ascomycota</taxon>
        <taxon>Pezizomycotina</taxon>
        <taxon>Sordariomycetes</taxon>
        <taxon>Sordariomycetidae</taxon>
        <taxon>Magnaporthales</taxon>
        <taxon>Pyriculariaceae</taxon>
        <taxon>Pyricularia</taxon>
    </lineage>
</organism>